<dbReference type="InterPro" id="IPR006047">
    <property type="entry name" value="GH13_cat_dom"/>
</dbReference>
<dbReference type="GO" id="GO:0005975">
    <property type="term" value="P:carbohydrate metabolic process"/>
    <property type="evidence" value="ECO:0007669"/>
    <property type="project" value="InterPro"/>
</dbReference>
<accession>A0A5C5BCE6</accession>
<dbReference type="AlphaFoldDB" id="A0A5C5BCE6"/>
<sequence>MRITDTSDLWWKTAVVYCLDVEVYLDSDGDGVGDLQGLALRLDYLAELGVTCLWLMPFYPTPDLDDGYDVSDFYGVDPRLGTHGDLVEVIRTANDRGMRVIVDLIVNHTSDRHPWFRSALRSVDSPYRDYYVWREDPPPANEPNEVFPGEVDGMWEKDERSGQWYLHSFYAHQPDLNIGNPKVRDEIAKTIGFWLQLGVSGFRVDAVPYFLEAPLGDVQDGHRLLRDLRRFLQRRSPEAVLLGEVNLPYDEQMKYFGGDDADELTMQFDFVGMQAIYLALARHDPAPLVKALRERPRLAVEAQWANFLRNHDELTLDKLSESERAEVFEAFAPDESQRVYGRGITRRLPPMLGGDPRRVRMAYSLLLTLPGTPVLFYGEEIGMGENPDVPGREAVRTPMQWSNRKNGGFSDVAPSRLVATPPAGGYAPQHVNVADQVEDPDSLLCFVQRLIARYHRSPEIGWGELAILDPGDAAPAVLAHSLRADVGRMVALHNFSDEPAVAQFVLDDEPDGVRLSDLLGPGEVSVGSRREVEVELEAYGFRWFRVARPGDGRLG</sequence>
<dbReference type="SUPFAM" id="SSF51445">
    <property type="entry name" value="(Trans)glycosidases"/>
    <property type="match status" value="1"/>
</dbReference>
<proteinExistence type="predicted"/>
<dbReference type="SMART" id="SM00642">
    <property type="entry name" value="Aamy"/>
    <property type="match status" value="1"/>
</dbReference>
<dbReference type="InterPro" id="IPR045857">
    <property type="entry name" value="O16G_dom_2"/>
</dbReference>
<dbReference type="Pfam" id="PF00128">
    <property type="entry name" value="Alpha-amylase"/>
    <property type="match status" value="2"/>
</dbReference>
<dbReference type="InterPro" id="IPR017853">
    <property type="entry name" value="GH"/>
</dbReference>
<reference evidence="2 3" key="1">
    <citation type="submission" date="2019-06" db="EMBL/GenBank/DDBJ databases">
        <title>Draft genome sequence of Miniimonas arenae KCTC 19750T isolated from sea sand.</title>
        <authorList>
            <person name="Park S.-J."/>
        </authorList>
    </citation>
    <scope>NUCLEOTIDE SEQUENCE [LARGE SCALE GENOMIC DNA]</scope>
    <source>
        <strain evidence="2 3">KCTC 19750</strain>
    </source>
</reference>
<evidence type="ECO:0000259" key="1">
    <source>
        <dbReference type="SMART" id="SM00642"/>
    </source>
</evidence>
<dbReference type="Gene3D" id="2.60.40.1180">
    <property type="entry name" value="Golgi alpha-mannosidase II"/>
    <property type="match status" value="1"/>
</dbReference>
<dbReference type="Gene3D" id="3.20.20.80">
    <property type="entry name" value="Glycosidases"/>
    <property type="match status" value="1"/>
</dbReference>
<keyword evidence="3" id="KW-1185">Reference proteome</keyword>
<gene>
    <name evidence="2" type="ORF">FH969_10605</name>
</gene>
<comment type="caution">
    <text evidence="2">The sequence shown here is derived from an EMBL/GenBank/DDBJ whole genome shotgun (WGS) entry which is preliminary data.</text>
</comment>
<evidence type="ECO:0000313" key="2">
    <source>
        <dbReference type="EMBL" id="TNU73566.1"/>
    </source>
</evidence>
<dbReference type="Proteomes" id="UP000313849">
    <property type="component" value="Unassembled WGS sequence"/>
</dbReference>
<dbReference type="PANTHER" id="PTHR10357">
    <property type="entry name" value="ALPHA-AMYLASE FAMILY MEMBER"/>
    <property type="match status" value="1"/>
</dbReference>
<dbReference type="EMBL" id="VENP01000040">
    <property type="protein sequence ID" value="TNU73566.1"/>
    <property type="molecule type" value="Genomic_DNA"/>
</dbReference>
<dbReference type="Pfam" id="PF22157">
    <property type="entry name" value="SupH-like_C"/>
    <property type="match status" value="1"/>
</dbReference>
<dbReference type="CDD" id="cd11334">
    <property type="entry name" value="AmyAc_TreS"/>
    <property type="match status" value="1"/>
</dbReference>
<dbReference type="PANTHER" id="PTHR10357:SF219">
    <property type="entry name" value="MALTOSE ALPHA-D-GLUCOSYLTRANSFERASE"/>
    <property type="match status" value="1"/>
</dbReference>
<dbReference type="OrthoDB" id="9043248at2"/>
<name>A0A5C5BCE6_9MICO</name>
<protein>
    <submittedName>
        <fullName evidence="2">Trehalose synthase</fullName>
    </submittedName>
</protein>
<dbReference type="Gene3D" id="3.90.400.10">
    <property type="entry name" value="Oligo-1,6-glucosidase, Domain 2"/>
    <property type="match status" value="1"/>
</dbReference>
<organism evidence="2 3">
    <name type="scientific">Miniimonas arenae</name>
    <dbReference type="NCBI Taxonomy" id="676201"/>
    <lineage>
        <taxon>Bacteria</taxon>
        <taxon>Bacillati</taxon>
        <taxon>Actinomycetota</taxon>
        <taxon>Actinomycetes</taxon>
        <taxon>Micrococcales</taxon>
        <taxon>Beutenbergiaceae</taxon>
        <taxon>Miniimonas</taxon>
    </lineage>
</organism>
<dbReference type="InterPro" id="IPR054049">
    <property type="entry name" value="SupH-like_C"/>
</dbReference>
<dbReference type="RefSeq" id="WP_139987215.1">
    <property type="nucleotide sequence ID" value="NZ_DAMDJA010000015.1"/>
</dbReference>
<evidence type="ECO:0000313" key="3">
    <source>
        <dbReference type="Proteomes" id="UP000313849"/>
    </source>
</evidence>
<feature type="domain" description="Glycosyl hydrolase family 13 catalytic" evidence="1">
    <location>
        <begin position="22"/>
        <end position="416"/>
    </location>
</feature>
<dbReference type="InterPro" id="IPR013780">
    <property type="entry name" value="Glyco_hydro_b"/>
</dbReference>